<evidence type="ECO:0008006" key="3">
    <source>
        <dbReference type="Google" id="ProtNLM"/>
    </source>
</evidence>
<accession>A0ABS7YMQ1</accession>
<dbReference type="EMBL" id="JAIWIU010000056">
    <property type="protein sequence ID" value="MCA2016332.1"/>
    <property type="molecule type" value="Genomic_DNA"/>
</dbReference>
<dbReference type="Proteomes" id="UP001199044">
    <property type="component" value="Unassembled WGS sequence"/>
</dbReference>
<evidence type="ECO:0000313" key="2">
    <source>
        <dbReference type="Proteomes" id="UP001199044"/>
    </source>
</evidence>
<gene>
    <name evidence="1" type="ORF">LDJ79_09440</name>
</gene>
<name>A0ABS7YMQ1_9VIBR</name>
<reference evidence="2" key="1">
    <citation type="submission" date="2023-07" db="EMBL/GenBank/DDBJ databases">
        <title>Molecular identification of indigenous halophilic bacteria isolated from red sea cost, biodegradation of synthetic dyes and assessment of degraded metabolite toxicity.</title>
        <authorList>
            <person name="Chaieb K."/>
            <person name="Altayb H.N."/>
        </authorList>
    </citation>
    <scope>NUCLEOTIDE SEQUENCE [LARGE SCALE GENOMIC DNA]</scope>
    <source>
        <strain evidence="2">K20</strain>
    </source>
</reference>
<comment type="caution">
    <text evidence="1">The sequence shown here is derived from an EMBL/GenBank/DDBJ whole genome shotgun (WGS) entry which is preliminary data.</text>
</comment>
<evidence type="ECO:0000313" key="1">
    <source>
        <dbReference type="EMBL" id="MCA2016332.1"/>
    </source>
</evidence>
<dbReference type="RefSeq" id="WP_225250389.1">
    <property type="nucleotide sequence ID" value="NZ_JAIWIU010000056.1"/>
</dbReference>
<keyword evidence="2" id="KW-1185">Reference proteome</keyword>
<protein>
    <recommendedName>
        <fullName evidence="3">Antibiotic biosynthesis monooxygenase</fullName>
    </recommendedName>
</protein>
<proteinExistence type="predicted"/>
<organism evidence="1 2">
    <name type="scientific">Vibrio tritonius</name>
    <dbReference type="NCBI Taxonomy" id="1435069"/>
    <lineage>
        <taxon>Bacteria</taxon>
        <taxon>Pseudomonadati</taxon>
        <taxon>Pseudomonadota</taxon>
        <taxon>Gammaproteobacteria</taxon>
        <taxon>Vibrionales</taxon>
        <taxon>Vibrionaceae</taxon>
        <taxon>Vibrio</taxon>
    </lineage>
</organism>
<sequence length="97" mass="10423">MECINLATLSGQEIEAIGASLAAQPSMSDAVVARFKQQYPGVSFTLCFESDMGSHDPYVEYKQFDLHLVAHSAQGGCSRVTTDLKACSGLVIALHEE</sequence>